<dbReference type="RefSeq" id="XP_002424650.1">
    <property type="nucleotide sequence ID" value="XM_002424605.1"/>
</dbReference>
<evidence type="ECO:0000313" key="11">
    <source>
        <dbReference type="EMBL" id="EEB11912.1"/>
    </source>
</evidence>
<comment type="catalytic activity">
    <reaction evidence="1 8">
        <text>Hydrolytically removes 5'-nucleotides successively from the 3'-hydroxy termini of 3'-hydroxy-terminated oligonucleotides.</text>
        <dbReference type="EC" id="3.1.4.1"/>
    </reaction>
</comment>
<dbReference type="InterPro" id="IPR033315">
    <property type="entry name" value="Fan1-like"/>
</dbReference>
<reference evidence="11" key="2">
    <citation type="submission" date="2007-04" db="EMBL/GenBank/DDBJ databases">
        <title>The genome of the human body louse.</title>
        <authorList>
            <consortium name="The Human Body Louse Genome Consortium"/>
            <person name="Kirkness E."/>
            <person name="Walenz B."/>
            <person name="Hass B."/>
            <person name="Bruggner R."/>
            <person name="Strausberg R."/>
        </authorList>
    </citation>
    <scope>NUCLEOTIDE SEQUENCE</scope>
    <source>
        <strain evidence="11">USDA</strain>
    </source>
</reference>
<accession>E0VEV6</accession>
<dbReference type="CDD" id="cd22326">
    <property type="entry name" value="FAN1-like"/>
    <property type="match status" value="1"/>
</dbReference>
<dbReference type="InterPro" id="IPR014883">
    <property type="entry name" value="VRR_NUC"/>
</dbReference>
<dbReference type="EnsemblMetazoa" id="PHUM140880-RA">
    <property type="protein sequence ID" value="PHUM140880-PA"/>
    <property type="gene ID" value="PHUM140880"/>
</dbReference>
<comment type="similarity">
    <text evidence="2 8">Belongs to the FAN1 family.</text>
</comment>
<dbReference type="PANTHER" id="PTHR15749">
    <property type="entry name" value="FANCONI-ASSOCIATED NUCLEASE 1"/>
    <property type="match status" value="1"/>
</dbReference>
<feature type="domain" description="VRR-NUC" evidence="10">
    <location>
        <begin position="618"/>
        <end position="717"/>
    </location>
</feature>
<dbReference type="EMBL" id="AAZO01001623">
    <property type="status" value="NOT_ANNOTATED_CDS"/>
    <property type="molecule type" value="Genomic_DNA"/>
</dbReference>
<dbReference type="EC" id="3.1.4.1" evidence="8"/>
<evidence type="ECO:0000256" key="8">
    <source>
        <dbReference type="RuleBase" id="RU365033"/>
    </source>
</evidence>
<keyword evidence="8" id="KW-0234">DNA repair</keyword>
<comment type="cofactor">
    <cofactor evidence="8">
        <name>Mg(2+)</name>
        <dbReference type="ChEBI" id="CHEBI:18420"/>
    </cofactor>
    <cofactor evidence="8">
        <name>Mn(2+)</name>
        <dbReference type="ChEBI" id="CHEBI:29035"/>
    </cofactor>
</comment>
<dbReference type="Pfam" id="PF21170">
    <property type="entry name" value="FAN1_TPR"/>
    <property type="match status" value="1"/>
</dbReference>
<dbReference type="GO" id="GO:0046872">
    <property type="term" value="F:metal ion binding"/>
    <property type="evidence" value="ECO:0007669"/>
    <property type="project" value="UniProtKB-KW"/>
</dbReference>
<dbReference type="InterPro" id="IPR049132">
    <property type="entry name" value="FAN1-like_euk"/>
</dbReference>
<dbReference type="InParanoid" id="E0VEV6"/>
<dbReference type="STRING" id="121224.E0VEV6"/>
<keyword evidence="4 8" id="KW-0479">Metal-binding</keyword>
<organism>
    <name type="scientific">Pediculus humanus subsp. corporis</name>
    <name type="common">Body louse</name>
    <dbReference type="NCBI Taxonomy" id="121224"/>
    <lineage>
        <taxon>Eukaryota</taxon>
        <taxon>Metazoa</taxon>
        <taxon>Ecdysozoa</taxon>
        <taxon>Arthropoda</taxon>
        <taxon>Hexapoda</taxon>
        <taxon>Insecta</taxon>
        <taxon>Pterygota</taxon>
        <taxon>Neoptera</taxon>
        <taxon>Paraneoptera</taxon>
        <taxon>Psocodea</taxon>
        <taxon>Troctomorpha</taxon>
        <taxon>Phthiraptera</taxon>
        <taxon>Anoplura</taxon>
        <taxon>Pediculidae</taxon>
        <taxon>Pediculus</taxon>
    </lineage>
</organism>
<evidence type="ECO:0000256" key="4">
    <source>
        <dbReference type="ARBA" id="ARBA00022723"/>
    </source>
</evidence>
<dbReference type="AlphaFoldDB" id="E0VEV6"/>
<dbReference type="InterPro" id="IPR049126">
    <property type="entry name" value="FAN1-like_TPR"/>
</dbReference>
<keyword evidence="8" id="KW-0227">DNA damage</keyword>
<dbReference type="Proteomes" id="UP000009046">
    <property type="component" value="Unassembled WGS sequence"/>
</dbReference>
<keyword evidence="3 8" id="KW-0540">Nuclease</keyword>
<dbReference type="KEGG" id="phu:Phum_PHUM140880"/>
<evidence type="ECO:0000259" key="10">
    <source>
        <dbReference type="SMART" id="SM00990"/>
    </source>
</evidence>
<keyword evidence="8" id="KW-0539">Nucleus</keyword>
<dbReference type="GeneID" id="8239441"/>
<evidence type="ECO:0000256" key="9">
    <source>
        <dbReference type="SAM" id="MobiDB-lite"/>
    </source>
</evidence>
<dbReference type="SMART" id="SM00990">
    <property type="entry name" value="VRR_NUC"/>
    <property type="match status" value="1"/>
</dbReference>
<evidence type="ECO:0000256" key="5">
    <source>
        <dbReference type="ARBA" id="ARBA00022801"/>
    </source>
</evidence>
<dbReference type="CTD" id="8239441"/>
<evidence type="ECO:0000313" key="12">
    <source>
        <dbReference type="EnsemblMetazoa" id="PHUM140880-PA"/>
    </source>
</evidence>
<evidence type="ECO:0000256" key="6">
    <source>
        <dbReference type="ARBA" id="ARBA00022842"/>
    </source>
</evidence>
<keyword evidence="5 8" id="KW-0378">Hydrolase</keyword>
<dbReference type="OrthoDB" id="76364at2759"/>
<name>E0VEV6_PEDHC</name>
<keyword evidence="6 8" id="KW-0460">Magnesium</keyword>
<protein>
    <recommendedName>
        <fullName evidence="8">Fanconi-associated nuclease</fullName>
        <ecNumber evidence="8">3.1.4.1</ecNumber>
    </recommendedName>
</protein>
<proteinExistence type="inferred from homology"/>
<gene>
    <name evidence="12" type="primary">8239441</name>
    <name evidence="11" type="ORF">Phum_PHUM140880</name>
</gene>
<dbReference type="HOGENOM" id="CLU_385104_0_0_1"/>
<dbReference type="Gene3D" id="3.40.1350.10">
    <property type="match status" value="1"/>
</dbReference>
<dbReference type="InterPro" id="IPR011856">
    <property type="entry name" value="tRNA_endonuc-like_dom_sf"/>
</dbReference>
<reference evidence="11" key="1">
    <citation type="submission" date="2007-04" db="EMBL/GenBank/DDBJ databases">
        <title>Annotation of Pediculus humanus corporis strain USDA.</title>
        <authorList>
            <person name="Kirkness E."/>
            <person name="Hannick L."/>
            <person name="Hass B."/>
            <person name="Bruggner R."/>
            <person name="Lawson D."/>
            <person name="Bidwell S."/>
            <person name="Joardar V."/>
            <person name="Caler E."/>
            <person name="Walenz B."/>
            <person name="Inman J."/>
            <person name="Schobel S."/>
            <person name="Galinsky K."/>
            <person name="Amedeo P."/>
            <person name="Strausberg R."/>
        </authorList>
    </citation>
    <scope>NUCLEOTIDE SEQUENCE</scope>
    <source>
        <strain evidence="11">USDA</strain>
    </source>
</reference>
<dbReference type="GO" id="GO:0005634">
    <property type="term" value="C:nucleus"/>
    <property type="evidence" value="ECO:0007669"/>
    <property type="project" value="UniProtKB-SubCell"/>
</dbReference>
<reference evidence="12" key="3">
    <citation type="submission" date="2020-05" db="UniProtKB">
        <authorList>
            <consortium name="EnsemblMetazoa"/>
        </authorList>
    </citation>
    <scope>IDENTIFICATION</scope>
    <source>
        <strain evidence="12">USDA</strain>
    </source>
</reference>
<dbReference type="GO" id="GO:0004528">
    <property type="term" value="F:phosphodiesterase I activity"/>
    <property type="evidence" value="ECO:0007669"/>
    <property type="project" value="UniProtKB-EC"/>
</dbReference>
<dbReference type="GO" id="GO:0008409">
    <property type="term" value="F:5'-3' exonuclease activity"/>
    <property type="evidence" value="ECO:0007669"/>
    <property type="project" value="TreeGrafter"/>
</dbReference>
<evidence type="ECO:0000256" key="3">
    <source>
        <dbReference type="ARBA" id="ARBA00022722"/>
    </source>
</evidence>
<keyword evidence="13" id="KW-1185">Reference proteome</keyword>
<dbReference type="EMBL" id="DS235099">
    <property type="protein sequence ID" value="EEB11912.1"/>
    <property type="molecule type" value="Genomic_DNA"/>
</dbReference>
<evidence type="ECO:0000256" key="1">
    <source>
        <dbReference type="ARBA" id="ARBA00000983"/>
    </source>
</evidence>
<evidence type="ECO:0000256" key="7">
    <source>
        <dbReference type="ARBA" id="ARBA00023211"/>
    </source>
</evidence>
<feature type="region of interest" description="Disordered" evidence="9">
    <location>
        <begin position="43"/>
        <end position="79"/>
    </location>
</feature>
<dbReference type="eggNOG" id="KOG2143">
    <property type="taxonomic scope" value="Eukaryota"/>
</dbReference>
<dbReference type="GO" id="GO:0017108">
    <property type="term" value="F:5'-flap endonuclease activity"/>
    <property type="evidence" value="ECO:0007669"/>
    <property type="project" value="TreeGrafter"/>
</dbReference>
<dbReference type="GO" id="GO:0070336">
    <property type="term" value="F:flap-structured DNA binding"/>
    <property type="evidence" value="ECO:0007669"/>
    <property type="project" value="TreeGrafter"/>
</dbReference>
<sequence>MSKKEIDFDESDNEIFIIEQVKPINKLTIQEALLIKHRVLHENRSKSKKKKDRNKDEKKSDRERKKIKESTKDKNTKVTKDTTTSVKKYFSSTNIISQESEYIKKSFDDKTDVEILNTFKEDSYVEINELIVKKENQKDLNSKCILHMPSSANKKRKLDFFEPNSTSSPKIHCKNSNNSASASEIFQKSKNLNFNENKDVENKTFISQNVSQSQSEESNMDCTSNSNENEENFTTNGELLVLSLKKIITEVVNRQENFLKIYSNENKSLENLITKHDTNILEEFNKLQGDLSIFFVRFLCRSKQWYRLSSITFKDISKNIYELAEVLIKKKLLDNDISKEDLKFQMTLLSKAEIQYQGRYLRLKPFLRRFSAGYIYAKLLTRYCCDFKNKKTTQEIINVAQLLLDQNLFMRSKKGKLYEVLCQALEKSKDNYQSGEIIIKALNDPVVSEIQKLSLKLRGQNLLKKKTNSIDDKNLKQKLDVVCSLAIQESPSIEITGRALQGNKSGSKAVYIEETKHCKIFTSVEERALLHYKSQGYSKGHHVEGYILQTIYVLLFFDIIYDMSPEGVFLNSYQEAPLDFYTHCFYENRKDAIDLRLKEMSSWTIETVLNKITLVFIYNYKTKCLLSWNDNFTPDVLTEIITCLTLPKLSKICERFTKNFKLARVGFPDLTLWNPETQKYKFVEVKSPNDRLSSAQKIWLDYLIKNDIDCEVCNVKSK</sequence>
<dbReference type="VEuPathDB" id="VectorBase:PHUM140880"/>
<dbReference type="EMBL" id="AAZO01001622">
    <property type="status" value="NOT_ANNOTATED_CDS"/>
    <property type="molecule type" value="Genomic_DNA"/>
</dbReference>
<evidence type="ECO:0000256" key="2">
    <source>
        <dbReference type="ARBA" id="ARBA00005533"/>
    </source>
</evidence>
<keyword evidence="7 8" id="KW-0464">Manganese</keyword>
<dbReference type="GO" id="GO:0036297">
    <property type="term" value="P:interstrand cross-link repair"/>
    <property type="evidence" value="ECO:0007669"/>
    <property type="project" value="InterPro"/>
</dbReference>
<dbReference type="PANTHER" id="PTHR15749:SF4">
    <property type="entry name" value="FANCONI-ASSOCIATED NUCLEASE 1"/>
    <property type="match status" value="1"/>
</dbReference>
<comment type="function">
    <text evidence="8">Nuclease required for the repair of DNA interstrand cross-links (ICL). Acts as a 5'-3' exonuclease that anchors at a cut end of DNA and cleaves DNA successively at every third nucleotide, allowing to excise an ICL from one strand through flanking incisions.</text>
</comment>
<dbReference type="Pfam" id="PF08774">
    <property type="entry name" value="VRR_NUC"/>
    <property type="match status" value="1"/>
</dbReference>
<evidence type="ECO:0000313" key="13">
    <source>
        <dbReference type="Proteomes" id="UP000009046"/>
    </source>
</evidence>
<feature type="region of interest" description="Disordered" evidence="9">
    <location>
        <begin position="208"/>
        <end position="231"/>
    </location>
</feature>
<feature type="compositionally biased region" description="Basic and acidic residues" evidence="9">
    <location>
        <begin position="53"/>
        <end position="79"/>
    </location>
</feature>
<comment type="subcellular location">
    <subcellularLocation>
        <location evidence="8">Nucleus</location>
    </subcellularLocation>
</comment>